<dbReference type="PANTHER" id="PTHR43433:SF5">
    <property type="entry name" value="AB HYDROLASE-1 DOMAIN-CONTAINING PROTEIN"/>
    <property type="match status" value="1"/>
</dbReference>
<dbReference type="PRINTS" id="PR00111">
    <property type="entry name" value="ABHYDROLASE"/>
</dbReference>
<dbReference type="Pfam" id="PF00561">
    <property type="entry name" value="Abhydrolase_1"/>
    <property type="match status" value="1"/>
</dbReference>
<dbReference type="NCBIfam" id="TIGR02427">
    <property type="entry name" value="protocat_pcaD"/>
    <property type="match status" value="1"/>
</dbReference>
<evidence type="ECO:0000313" key="3">
    <source>
        <dbReference type="Proteomes" id="UP000093053"/>
    </source>
</evidence>
<dbReference type="InterPro" id="IPR026968">
    <property type="entry name" value="PcaD/CatD"/>
</dbReference>
<proteinExistence type="predicted"/>
<dbReference type="EMBL" id="CP016793">
    <property type="protein sequence ID" value="ANZ41845.1"/>
    <property type="molecule type" value="Genomic_DNA"/>
</dbReference>
<dbReference type="KEGG" id="led:BBK82_43855"/>
<dbReference type="InterPro" id="IPR050471">
    <property type="entry name" value="AB_hydrolase"/>
</dbReference>
<sequence length="266" mass="28197">MLTATPTRGAPVIHYAVAGREDAEVLVLGPSLGTDLTMFDAQVDGLADRYRVVRFDLRGHGRSPVEPGPYSMADLAGDVVEVLDHLGVRRCHYLGVSIGGAIGQWLALHHPDRLITLTVCATAAQFCDPPSWAERAAVVRAEGTAAMLPSRLGTWVTHSFACHRPQEAERLAEMLLATSAEGYAGCCEAIGAFDVRAELGRITTPTLVLAGAEDPATPVDMVRAVADGIPGSLFTVVPDAAHLLTTERPEVVNAMVAGHLARRVHA</sequence>
<dbReference type="Gene3D" id="3.40.50.1820">
    <property type="entry name" value="alpha/beta hydrolase"/>
    <property type="match status" value="1"/>
</dbReference>
<dbReference type="STRING" id="1586287.BBK82_43855"/>
<name>A0A1B2HVY2_9PSEU</name>
<evidence type="ECO:0000313" key="2">
    <source>
        <dbReference type="EMBL" id="ANZ41845.1"/>
    </source>
</evidence>
<evidence type="ECO:0000259" key="1">
    <source>
        <dbReference type="Pfam" id="PF00561"/>
    </source>
</evidence>
<dbReference type="PANTHER" id="PTHR43433">
    <property type="entry name" value="HYDROLASE, ALPHA/BETA FOLD FAMILY PROTEIN"/>
    <property type="match status" value="1"/>
</dbReference>
<dbReference type="GO" id="GO:0042952">
    <property type="term" value="P:beta-ketoadipate pathway"/>
    <property type="evidence" value="ECO:0007669"/>
    <property type="project" value="InterPro"/>
</dbReference>
<dbReference type="InterPro" id="IPR000073">
    <property type="entry name" value="AB_hydrolase_1"/>
</dbReference>
<organism evidence="2 3">
    <name type="scientific">Lentzea guizhouensis</name>
    <dbReference type="NCBI Taxonomy" id="1586287"/>
    <lineage>
        <taxon>Bacteria</taxon>
        <taxon>Bacillati</taxon>
        <taxon>Actinomycetota</taxon>
        <taxon>Actinomycetes</taxon>
        <taxon>Pseudonocardiales</taxon>
        <taxon>Pseudonocardiaceae</taxon>
        <taxon>Lentzea</taxon>
    </lineage>
</organism>
<gene>
    <name evidence="2" type="ORF">BBK82_43855</name>
</gene>
<dbReference type="SUPFAM" id="SSF53474">
    <property type="entry name" value="alpha/beta-Hydrolases"/>
    <property type="match status" value="1"/>
</dbReference>
<protein>
    <submittedName>
        <fullName evidence="2">3-oxoadipate enol-lactonase</fullName>
    </submittedName>
</protein>
<dbReference type="InterPro" id="IPR029058">
    <property type="entry name" value="AB_hydrolase_fold"/>
</dbReference>
<feature type="domain" description="AB hydrolase-1" evidence="1">
    <location>
        <begin position="25"/>
        <end position="244"/>
    </location>
</feature>
<accession>A0A1B2HVY2</accession>
<dbReference type="OrthoDB" id="3396704at2"/>
<dbReference type="GO" id="GO:0047570">
    <property type="term" value="F:3-oxoadipate enol-lactonase activity"/>
    <property type="evidence" value="ECO:0007669"/>
    <property type="project" value="InterPro"/>
</dbReference>
<dbReference type="Proteomes" id="UP000093053">
    <property type="component" value="Chromosome"/>
</dbReference>
<reference evidence="2 3" key="1">
    <citation type="submission" date="2016-07" db="EMBL/GenBank/DDBJ databases">
        <title>Complete genome sequence of the Lentzea guizhouensis DHS C013.</title>
        <authorList>
            <person name="Cao C."/>
        </authorList>
    </citation>
    <scope>NUCLEOTIDE SEQUENCE [LARGE SCALE GENOMIC DNA]</scope>
    <source>
        <strain evidence="2 3">DHS C013</strain>
    </source>
</reference>
<keyword evidence="3" id="KW-1185">Reference proteome</keyword>
<dbReference type="AlphaFoldDB" id="A0A1B2HVY2"/>